<name>A0A9W8H2V4_9FUNG</name>
<keyword evidence="6 7" id="KW-0539">Nucleus</keyword>
<comment type="subcellular location">
    <subcellularLocation>
        <location evidence="1 7">Nucleus</location>
    </subcellularLocation>
</comment>
<dbReference type="Pfam" id="PF08743">
    <property type="entry name" value="Nse4_C"/>
    <property type="match status" value="1"/>
</dbReference>
<feature type="domain" description="Non-structural maintenance of chromosome element 4 C-terminal" evidence="8">
    <location>
        <begin position="206"/>
        <end position="292"/>
    </location>
</feature>
<dbReference type="InterPro" id="IPR029225">
    <property type="entry name" value="Nse4_Nse3-bd"/>
</dbReference>
<evidence type="ECO:0000256" key="5">
    <source>
        <dbReference type="ARBA" id="ARBA00023204"/>
    </source>
</evidence>
<evidence type="ECO:0000256" key="7">
    <source>
        <dbReference type="RuleBase" id="RU365071"/>
    </source>
</evidence>
<dbReference type="PANTHER" id="PTHR16140">
    <property type="entry name" value="NON-STRUCTURAL MAINTENANCE OF CHROMOSOMES ELEMENT 4"/>
    <property type="match status" value="1"/>
</dbReference>
<evidence type="ECO:0000313" key="10">
    <source>
        <dbReference type="EMBL" id="KAJ2756477.1"/>
    </source>
</evidence>
<dbReference type="AlphaFoldDB" id="A0A9W8H2V4"/>
<keyword evidence="4 7" id="KW-0233">DNA recombination</keyword>
<dbReference type="GO" id="GO:0030915">
    <property type="term" value="C:Smc5-Smc6 complex"/>
    <property type="evidence" value="ECO:0007669"/>
    <property type="project" value="UniProtKB-UniRule"/>
</dbReference>
<dbReference type="InterPro" id="IPR014854">
    <property type="entry name" value="Nse4_C"/>
</dbReference>
<evidence type="ECO:0000256" key="6">
    <source>
        <dbReference type="ARBA" id="ARBA00023242"/>
    </source>
</evidence>
<dbReference type="InterPro" id="IPR027786">
    <property type="entry name" value="Nse4/EID"/>
</dbReference>
<evidence type="ECO:0000256" key="3">
    <source>
        <dbReference type="ARBA" id="ARBA00022763"/>
    </source>
</evidence>
<evidence type="ECO:0000256" key="2">
    <source>
        <dbReference type="ARBA" id="ARBA00008997"/>
    </source>
</evidence>
<proteinExistence type="inferred from homology"/>
<dbReference type="PANTHER" id="PTHR16140:SF0">
    <property type="entry name" value="NON-STRUCTURAL MAINTENANCE OF CHROMOSOMES ELEMENT 4"/>
    <property type="match status" value="1"/>
</dbReference>
<comment type="similarity">
    <text evidence="2 7">Belongs to the NSE4 family.</text>
</comment>
<dbReference type="OrthoDB" id="361242at2759"/>
<dbReference type="GO" id="GO:0006310">
    <property type="term" value="P:DNA recombination"/>
    <property type="evidence" value="ECO:0007669"/>
    <property type="project" value="UniProtKB-UniRule"/>
</dbReference>
<dbReference type="EMBL" id="JANBUH010000025">
    <property type="protein sequence ID" value="KAJ2756477.1"/>
    <property type="molecule type" value="Genomic_DNA"/>
</dbReference>
<evidence type="ECO:0000313" key="11">
    <source>
        <dbReference type="Proteomes" id="UP001140011"/>
    </source>
</evidence>
<dbReference type="Pfam" id="PF15412">
    <property type="entry name" value="Nse4-Nse3_bdg"/>
    <property type="match status" value="1"/>
</dbReference>
<comment type="subunit">
    <text evidence="7">Component of the SMC5-SMC6 complex.</text>
</comment>
<dbReference type="GO" id="GO:0005634">
    <property type="term" value="C:nucleus"/>
    <property type="evidence" value="ECO:0007669"/>
    <property type="project" value="UniProtKB-SubCell"/>
</dbReference>
<dbReference type="GO" id="GO:0006281">
    <property type="term" value="P:DNA repair"/>
    <property type="evidence" value="ECO:0007669"/>
    <property type="project" value="UniProtKB-UniRule"/>
</dbReference>
<evidence type="ECO:0000256" key="1">
    <source>
        <dbReference type="ARBA" id="ARBA00004123"/>
    </source>
</evidence>
<dbReference type="Proteomes" id="UP001140011">
    <property type="component" value="Unassembled WGS sequence"/>
</dbReference>
<reference evidence="10" key="1">
    <citation type="submission" date="2022-07" db="EMBL/GenBank/DDBJ databases">
        <title>Phylogenomic reconstructions and comparative analyses of Kickxellomycotina fungi.</title>
        <authorList>
            <person name="Reynolds N.K."/>
            <person name="Stajich J.E."/>
            <person name="Barry K."/>
            <person name="Grigoriev I.V."/>
            <person name="Crous P."/>
            <person name="Smith M.E."/>
        </authorList>
    </citation>
    <scope>NUCLEOTIDE SEQUENCE</scope>
    <source>
        <strain evidence="10">BCRC 34297</strain>
    </source>
</reference>
<evidence type="ECO:0000256" key="4">
    <source>
        <dbReference type="ARBA" id="ARBA00023172"/>
    </source>
</evidence>
<gene>
    <name evidence="10" type="ORF">GGI19_000815</name>
</gene>
<accession>A0A9W8H2V4</accession>
<keyword evidence="5 7" id="KW-0234">DNA repair</keyword>
<comment type="function">
    <text evidence="7">Component of the SMC5-SMC6 complex, that promotes sister chromatid alignment after DNA damage and facilitates double-stranded DNA breaks (DSBs) repair via homologous recombination between sister chromatids.</text>
</comment>
<feature type="domain" description="Nse4/EID protein Nse3/MAGE-binding" evidence="9">
    <location>
        <begin position="64"/>
        <end position="99"/>
    </location>
</feature>
<protein>
    <recommendedName>
        <fullName evidence="7">Non-structural maintenance of chromosomes element 4</fullName>
    </recommendedName>
</protein>
<evidence type="ECO:0000259" key="9">
    <source>
        <dbReference type="Pfam" id="PF15412"/>
    </source>
</evidence>
<keyword evidence="3 7" id="KW-0227">DNA damage</keyword>
<comment type="caution">
    <text evidence="10">The sequence shown here is derived from an EMBL/GenBank/DDBJ whole genome shotgun (WGS) entry which is preliminary data.</text>
</comment>
<sequence>MENNEELSQADRRSLRHNYRNLLSDAVTRKNEYMTDSGSLLLEDLERANSLFNKVDRTVEGILDSRFLILSADIGAQRAHQLRIDSAAFDALEYIEKVRESLYAASGNPDEQHMPGSKPNWAAMGNIAARFSRRAPRFSCIYGPLMTEPKERRRIKTGTKRDNAALAASRQEAQIETMGESDVKRQENQTTKLVKTVHKILTQVGPINLFQLVINPASFSQSVENIFYVSFLIRDGRAFIDDQSGQPMIEACEPPQQDDYQSGLTKKQLIFSLDQSTWREIIDVYAIDESIIPSRVARLNASGLSQISSQVPR</sequence>
<keyword evidence="11" id="KW-1185">Reference proteome</keyword>
<evidence type="ECO:0000259" key="8">
    <source>
        <dbReference type="Pfam" id="PF08743"/>
    </source>
</evidence>
<organism evidence="10 11">
    <name type="scientific">Coemansia pectinata</name>
    <dbReference type="NCBI Taxonomy" id="1052879"/>
    <lineage>
        <taxon>Eukaryota</taxon>
        <taxon>Fungi</taxon>
        <taxon>Fungi incertae sedis</taxon>
        <taxon>Zoopagomycota</taxon>
        <taxon>Kickxellomycotina</taxon>
        <taxon>Kickxellomycetes</taxon>
        <taxon>Kickxellales</taxon>
        <taxon>Kickxellaceae</taxon>
        <taxon>Coemansia</taxon>
    </lineage>
</organism>